<dbReference type="RefSeq" id="WP_167942339.1">
    <property type="nucleotide sequence ID" value="NZ_JAATJA010000004.1"/>
</dbReference>
<protein>
    <recommendedName>
        <fullName evidence="6">Transporter</fullName>
    </recommendedName>
</protein>
<evidence type="ECO:0000313" key="8">
    <source>
        <dbReference type="EMBL" id="NJB69254.1"/>
    </source>
</evidence>
<evidence type="ECO:0000313" key="9">
    <source>
        <dbReference type="Proteomes" id="UP000580856"/>
    </source>
</evidence>
<feature type="transmembrane region" description="Helical" evidence="7">
    <location>
        <begin position="257"/>
        <end position="283"/>
    </location>
</feature>
<keyword evidence="2 6" id="KW-0813">Transport</keyword>
<feature type="transmembrane region" description="Helical" evidence="7">
    <location>
        <begin position="12"/>
        <end position="31"/>
    </location>
</feature>
<feature type="transmembrane region" description="Helical" evidence="7">
    <location>
        <begin position="85"/>
        <end position="110"/>
    </location>
</feature>
<feature type="transmembrane region" description="Helical" evidence="7">
    <location>
        <begin position="455"/>
        <end position="481"/>
    </location>
</feature>
<proteinExistence type="inferred from homology"/>
<comment type="similarity">
    <text evidence="6">Belongs to the sodium:neurotransmitter symporter (SNF) (TC 2.A.22) family.</text>
</comment>
<dbReference type="NCBIfam" id="NF037979">
    <property type="entry name" value="Na_transp"/>
    <property type="match status" value="1"/>
</dbReference>
<reference evidence="8 9" key="1">
    <citation type="submission" date="2020-03" db="EMBL/GenBank/DDBJ databases">
        <title>Genomic Encyclopedia of Type Strains, Phase IV (KMG-IV): sequencing the most valuable type-strain genomes for metagenomic binning, comparative biology and taxonomic classification.</title>
        <authorList>
            <person name="Goeker M."/>
        </authorList>
    </citation>
    <scope>NUCLEOTIDE SEQUENCE [LARGE SCALE GENOMIC DNA]</scope>
    <source>
        <strain evidence="8 9">DSM 24233</strain>
    </source>
</reference>
<gene>
    <name evidence="8" type="ORF">GGQ74_002951</name>
</gene>
<feature type="transmembrane region" description="Helical" evidence="7">
    <location>
        <begin position="145"/>
        <end position="166"/>
    </location>
</feature>
<dbReference type="GO" id="GO:0016020">
    <property type="term" value="C:membrane"/>
    <property type="evidence" value="ECO:0007669"/>
    <property type="project" value="UniProtKB-SubCell"/>
</dbReference>
<dbReference type="InterPro" id="IPR000175">
    <property type="entry name" value="Na/ntran_symport"/>
</dbReference>
<feature type="transmembrane region" description="Helical" evidence="7">
    <location>
        <begin position="43"/>
        <end position="64"/>
    </location>
</feature>
<dbReference type="CDD" id="cd10334">
    <property type="entry name" value="SLC6sbd_u1"/>
    <property type="match status" value="1"/>
</dbReference>
<dbReference type="EMBL" id="JAATJA010000004">
    <property type="protein sequence ID" value="NJB69254.1"/>
    <property type="molecule type" value="Genomic_DNA"/>
</dbReference>
<dbReference type="Pfam" id="PF00209">
    <property type="entry name" value="SNF"/>
    <property type="match status" value="2"/>
</dbReference>
<sequence length="500" mass="54334">MNEREQWGSRIGFILAAVGSAIGLGNIWRFPYMAYENGGGAFLIPYIFAMLTAGIPFMILEFGLGHKFRGSAPKTFAAINPKWEWLGWMQVLVAFVISVYYIAIIGWSIAYTGFAVTQAWGEAPKDFFFGSFLGLTGSPFDLGGIQNTILIAMLIGWGITWAACVSGVKTGIERAGKVLMPTLFVLLLVMIARVVSLPGAQEGLNWLFKPDFSALSNYKVWVAAYGQIFFTLSIGFAIMIAYSSYLPKKADINNNACMTVFINCGFSMAAGVMIFSVLGYMAAKQGVGVNEVVSGGVGLAFITIPTAINLMPMPALFGTLFFLSLTMAGVSSHISIVEACISAFMDKMEWSRAKATNIICGVGLVVSLAFCTGAGLLILDIVDHFINNFGIMGAALVEIFFVAWLCNLDVVRDHVNRNSEFYVGTVWSVCLRFVTVPMLAFLFVTNLWGDLSTLYGGYSLVSIVTLGWVVFVATVVVGFMLQARRSPADFVSITDNSLRR</sequence>
<keyword evidence="5 7" id="KW-0472">Membrane</keyword>
<evidence type="ECO:0000256" key="4">
    <source>
        <dbReference type="ARBA" id="ARBA00022989"/>
    </source>
</evidence>
<comment type="subcellular location">
    <subcellularLocation>
        <location evidence="1">Membrane</location>
        <topology evidence="1">Multi-pass membrane protein</topology>
    </subcellularLocation>
</comment>
<keyword evidence="6" id="KW-0769">Symport</keyword>
<name>A0A846QVV6_9BACT</name>
<organism evidence="8 9">
    <name type="scientific">Desulfobaculum xiamenense</name>
    <dbReference type="NCBI Taxonomy" id="995050"/>
    <lineage>
        <taxon>Bacteria</taxon>
        <taxon>Pseudomonadati</taxon>
        <taxon>Thermodesulfobacteriota</taxon>
        <taxon>Desulfovibrionia</taxon>
        <taxon>Desulfovibrionales</taxon>
        <taxon>Desulfovibrionaceae</taxon>
        <taxon>Desulfobaculum</taxon>
    </lineage>
</organism>
<dbReference type="PROSITE" id="PS50267">
    <property type="entry name" value="NA_NEUROTRAN_SYMP_3"/>
    <property type="match status" value="1"/>
</dbReference>
<feature type="transmembrane region" description="Helical" evidence="7">
    <location>
        <begin position="420"/>
        <end position="443"/>
    </location>
</feature>
<dbReference type="Proteomes" id="UP000580856">
    <property type="component" value="Unassembled WGS sequence"/>
</dbReference>
<dbReference type="SUPFAM" id="SSF161070">
    <property type="entry name" value="SNF-like"/>
    <property type="match status" value="1"/>
</dbReference>
<evidence type="ECO:0000256" key="1">
    <source>
        <dbReference type="ARBA" id="ARBA00004141"/>
    </source>
</evidence>
<dbReference type="PROSITE" id="PS00610">
    <property type="entry name" value="NA_NEUROTRAN_SYMP_1"/>
    <property type="match status" value="1"/>
</dbReference>
<keyword evidence="4 7" id="KW-1133">Transmembrane helix</keyword>
<keyword evidence="9" id="KW-1185">Reference proteome</keyword>
<feature type="transmembrane region" description="Helical" evidence="7">
    <location>
        <begin position="178"/>
        <end position="200"/>
    </location>
</feature>
<evidence type="ECO:0000256" key="3">
    <source>
        <dbReference type="ARBA" id="ARBA00022692"/>
    </source>
</evidence>
<dbReference type="PANTHER" id="PTHR42948:SF1">
    <property type="entry name" value="TRANSPORTER"/>
    <property type="match status" value="1"/>
</dbReference>
<evidence type="ECO:0000256" key="7">
    <source>
        <dbReference type="SAM" id="Phobius"/>
    </source>
</evidence>
<dbReference type="PRINTS" id="PR00176">
    <property type="entry name" value="NANEUSMPORT"/>
</dbReference>
<keyword evidence="3 6" id="KW-0812">Transmembrane</keyword>
<comment type="caution">
    <text evidence="8">The sequence shown here is derived from an EMBL/GenBank/DDBJ whole genome shotgun (WGS) entry which is preliminary data.</text>
</comment>
<dbReference type="InterPro" id="IPR037272">
    <property type="entry name" value="SNS_sf"/>
</dbReference>
<feature type="transmembrane region" description="Helical" evidence="7">
    <location>
        <begin position="315"/>
        <end position="337"/>
    </location>
</feature>
<evidence type="ECO:0000256" key="5">
    <source>
        <dbReference type="ARBA" id="ARBA00023136"/>
    </source>
</evidence>
<dbReference type="AlphaFoldDB" id="A0A846QVV6"/>
<dbReference type="PANTHER" id="PTHR42948">
    <property type="entry name" value="TRANSPORTER"/>
    <property type="match status" value="1"/>
</dbReference>
<feature type="transmembrane region" description="Helical" evidence="7">
    <location>
        <begin position="220"/>
        <end position="245"/>
    </location>
</feature>
<evidence type="ECO:0000256" key="6">
    <source>
        <dbReference type="RuleBase" id="RU003732"/>
    </source>
</evidence>
<feature type="transmembrane region" description="Helical" evidence="7">
    <location>
        <begin position="385"/>
        <end position="408"/>
    </location>
</feature>
<feature type="transmembrane region" description="Helical" evidence="7">
    <location>
        <begin position="358"/>
        <end position="379"/>
    </location>
</feature>
<dbReference type="GO" id="GO:0015293">
    <property type="term" value="F:symporter activity"/>
    <property type="evidence" value="ECO:0007669"/>
    <property type="project" value="UniProtKB-KW"/>
</dbReference>
<accession>A0A846QVV6</accession>
<evidence type="ECO:0000256" key="2">
    <source>
        <dbReference type="ARBA" id="ARBA00022448"/>
    </source>
</evidence>